<protein>
    <submittedName>
        <fullName evidence="1">Uncharacterized protein</fullName>
    </submittedName>
</protein>
<proteinExistence type="predicted"/>
<evidence type="ECO:0000313" key="2">
    <source>
        <dbReference type="Proteomes" id="UP000552709"/>
    </source>
</evidence>
<dbReference type="RefSeq" id="WP_184129473.1">
    <property type="nucleotide sequence ID" value="NZ_JACHFL010000003.1"/>
</dbReference>
<sequence length="158" mass="18048">MLNDAVPVMTLESLRVHLYAVRDQSRLKMVEEQVLAPSWSAGLLVERLLAEQLISEGVIQVDVWREAMFSPDGDDVRTLHIRLTWSTGEILEVYLFDHPSMEILLVPPEEARAPGGLDLSIDLDDPENKAWAELRLWGEEFLPDPFLEDQNETFADTY</sequence>
<gene>
    <name evidence="1" type="ORF">HNQ08_001592</name>
</gene>
<evidence type="ECO:0000313" key="1">
    <source>
        <dbReference type="EMBL" id="MBB5362497.1"/>
    </source>
</evidence>
<dbReference type="Proteomes" id="UP000552709">
    <property type="component" value="Unassembled WGS sequence"/>
</dbReference>
<name>A0A7W8JSM9_9DEIO</name>
<dbReference type="AlphaFoldDB" id="A0A7W8JSM9"/>
<keyword evidence="2" id="KW-1185">Reference proteome</keyword>
<dbReference type="EMBL" id="JACHFL010000003">
    <property type="protein sequence ID" value="MBB5362497.1"/>
    <property type="molecule type" value="Genomic_DNA"/>
</dbReference>
<accession>A0A7W8JSM9</accession>
<organism evidence="1 2">
    <name type="scientific">Deinococcus humi</name>
    <dbReference type="NCBI Taxonomy" id="662880"/>
    <lineage>
        <taxon>Bacteria</taxon>
        <taxon>Thermotogati</taxon>
        <taxon>Deinococcota</taxon>
        <taxon>Deinococci</taxon>
        <taxon>Deinococcales</taxon>
        <taxon>Deinococcaceae</taxon>
        <taxon>Deinococcus</taxon>
    </lineage>
</organism>
<comment type="caution">
    <text evidence="1">The sequence shown here is derived from an EMBL/GenBank/DDBJ whole genome shotgun (WGS) entry which is preliminary data.</text>
</comment>
<reference evidence="1 2" key="1">
    <citation type="submission" date="2020-08" db="EMBL/GenBank/DDBJ databases">
        <title>Genomic Encyclopedia of Type Strains, Phase IV (KMG-IV): sequencing the most valuable type-strain genomes for metagenomic binning, comparative biology and taxonomic classification.</title>
        <authorList>
            <person name="Goeker M."/>
        </authorList>
    </citation>
    <scope>NUCLEOTIDE SEQUENCE [LARGE SCALE GENOMIC DNA]</scope>
    <source>
        <strain evidence="1 2">DSM 27939</strain>
    </source>
</reference>